<evidence type="ECO:0000313" key="2">
    <source>
        <dbReference type="EMBL" id="CRK88265.1"/>
    </source>
</evidence>
<keyword evidence="1" id="KW-0812">Transmembrane</keyword>
<evidence type="ECO:0000313" key="3">
    <source>
        <dbReference type="Proteomes" id="UP000183832"/>
    </source>
</evidence>
<feature type="transmembrane region" description="Helical" evidence="1">
    <location>
        <begin position="125"/>
        <end position="143"/>
    </location>
</feature>
<dbReference type="AlphaFoldDB" id="A0A1J1HPX6"/>
<organism evidence="2 3">
    <name type="scientific">Clunio marinus</name>
    <dbReference type="NCBI Taxonomy" id="568069"/>
    <lineage>
        <taxon>Eukaryota</taxon>
        <taxon>Metazoa</taxon>
        <taxon>Ecdysozoa</taxon>
        <taxon>Arthropoda</taxon>
        <taxon>Hexapoda</taxon>
        <taxon>Insecta</taxon>
        <taxon>Pterygota</taxon>
        <taxon>Neoptera</taxon>
        <taxon>Endopterygota</taxon>
        <taxon>Diptera</taxon>
        <taxon>Nematocera</taxon>
        <taxon>Chironomoidea</taxon>
        <taxon>Chironomidae</taxon>
        <taxon>Clunio</taxon>
    </lineage>
</organism>
<proteinExistence type="predicted"/>
<evidence type="ECO:0000256" key="1">
    <source>
        <dbReference type="SAM" id="Phobius"/>
    </source>
</evidence>
<protein>
    <submittedName>
        <fullName evidence="2">CLUMA_CG002045, isoform A</fullName>
    </submittedName>
</protein>
<dbReference type="Proteomes" id="UP000183832">
    <property type="component" value="Unassembled WGS sequence"/>
</dbReference>
<dbReference type="EMBL" id="CVRI01000006">
    <property type="protein sequence ID" value="CRK88265.1"/>
    <property type="molecule type" value="Genomic_DNA"/>
</dbReference>
<keyword evidence="1" id="KW-1133">Transmembrane helix</keyword>
<gene>
    <name evidence="2" type="ORF">CLUMA_CG002045</name>
</gene>
<keyword evidence="1" id="KW-0472">Membrane</keyword>
<accession>A0A1J1HPX6</accession>
<name>A0A1J1HPX6_9DIPT</name>
<sequence>MGTLQCREDLGDIHESNSECCEGRLKKRNQNYEHTSHVKVAKICLEESNFNNCGSERKFENFPSAEVMNFEASGSVLKLHISAGQFEKCSLLCTVGLTLAKPKTSAFSPGKDIFSYYAFPYPWRILWSVAIFLSFIRMSINAFKEIREISSNMLPHQHKFSSMSSHINATFAFWFFLLVTALKNQWFGFMQGENVLYVLIDETINLGYCHIEEMDWCRDVGSNEFKITLESQRQHVKNGQ</sequence>
<keyword evidence="3" id="KW-1185">Reference proteome</keyword>
<feature type="transmembrane region" description="Helical" evidence="1">
    <location>
        <begin position="163"/>
        <end position="182"/>
    </location>
</feature>
<reference evidence="2 3" key="1">
    <citation type="submission" date="2015-04" db="EMBL/GenBank/DDBJ databases">
        <authorList>
            <person name="Syromyatnikov M.Y."/>
            <person name="Popov V.N."/>
        </authorList>
    </citation>
    <scope>NUCLEOTIDE SEQUENCE [LARGE SCALE GENOMIC DNA]</scope>
</reference>